<sequence>MLNLEDLKRFQVHIVNDPIGFMTVHTSLTNGFDRFISIIKHSTGSPTTAVATSVFMRRYGFFIAAQLYLKTLHKVWDGPLEAIHLSQTENGLVFQIDKRFIRDEQTGDLELILKKYGHTVVNALAVKANISKFILWENIWGYVLWMYGSTETKQATEDLNTLLLDDIWQPEIRRSMFKKFLDGRSILESKNEFQRVTCCLYKELPGNDCCPYCPHVRV</sequence>
<proteinExistence type="predicted"/>
<keyword evidence="2" id="KW-1185">Reference proteome</keyword>
<reference evidence="1" key="1">
    <citation type="submission" date="2022-02" db="EMBL/GenBank/DDBJ databases">
        <title>Halalkalibacter sp. nov. isolated from Lonar Lake, India.</title>
        <authorList>
            <person name="Joshi A."/>
            <person name="Thite S."/>
            <person name="Lodha T."/>
        </authorList>
    </citation>
    <scope>NUCLEOTIDE SEQUENCE</scope>
    <source>
        <strain evidence="1">MEB205</strain>
    </source>
</reference>
<dbReference type="AlphaFoldDB" id="A0A9X1ZVF3"/>
<gene>
    <name evidence="1" type="ORF">MF646_03765</name>
</gene>
<dbReference type="RefSeq" id="WP_250095156.1">
    <property type="nucleotide sequence ID" value="NZ_JAKRYL010000003.1"/>
</dbReference>
<evidence type="ECO:0000313" key="2">
    <source>
        <dbReference type="Proteomes" id="UP001139150"/>
    </source>
</evidence>
<name>A0A9X1ZVF3_9BACI</name>
<dbReference type="Proteomes" id="UP001139150">
    <property type="component" value="Unassembled WGS sequence"/>
</dbReference>
<accession>A0A9X1ZVF3</accession>
<protein>
    <recommendedName>
        <fullName evidence="3">Aerobactin siderophore biosynthesis IucA/IucC-like C-terminal domain-containing protein</fullName>
    </recommendedName>
</protein>
<dbReference type="EMBL" id="JAKRYL010000003">
    <property type="protein sequence ID" value="MCL7746229.1"/>
    <property type="molecule type" value="Genomic_DNA"/>
</dbReference>
<comment type="caution">
    <text evidence="1">The sequence shown here is derived from an EMBL/GenBank/DDBJ whole genome shotgun (WGS) entry which is preliminary data.</text>
</comment>
<evidence type="ECO:0000313" key="1">
    <source>
        <dbReference type="EMBL" id="MCL7746229.1"/>
    </source>
</evidence>
<organism evidence="1 2">
    <name type="scientific">Halalkalibacter alkaliphilus</name>
    <dbReference type="NCBI Taxonomy" id="2917993"/>
    <lineage>
        <taxon>Bacteria</taxon>
        <taxon>Bacillati</taxon>
        <taxon>Bacillota</taxon>
        <taxon>Bacilli</taxon>
        <taxon>Bacillales</taxon>
        <taxon>Bacillaceae</taxon>
        <taxon>Halalkalibacter</taxon>
    </lineage>
</organism>
<evidence type="ECO:0008006" key="3">
    <source>
        <dbReference type="Google" id="ProtNLM"/>
    </source>
</evidence>